<organism evidence="14 15">
    <name type="scientific">Tengunoibacter tsumagoiensis</name>
    <dbReference type="NCBI Taxonomy" id="2014871"/>
    <lineage>
        <taxon>Bacteria</taxon>
        <taxon>Bacillati</taxon>
        <taxon>Chloroflexota</taxon>
        <taxon>Ktedonobacteria</taxon>
        <taxon>Ktedonobacterales</taxon>
        <taxon>Dictyobacteraceae</taxon>
        <taxon>Tengunoibacter</taxon>
    </lineage>
</organism>
<dbReference type="InterPro" id="IPR014013">
    <property type="entry name" value="Helic_SF1/SF2_ATP-bd_DinG/Rad3"/>
</dbReference>
<dbReference type="GO" id="GO:0005737">
    <property type="term" value="C:cytoplasm"/>
    <property type="evidence" value="ECO:0007669"/>
    <property type="project" value="TreeGrafter"/>
</dbReference>
<evidence type="ECO:0000313" key="15">
    <source>
        <dbReference type="Proteomes" id="UP000287352"/>
    </source>
</evidence>
<evidence type="ECO:0000256" key="1">
    <source>
        <dbReference type="ARBA" id="ARBA00005446"/>
    </source>
</evidence>
<dbReference type="SMART" id="SM00490">
    <property type="entry name" value="HELICc"/>
    <property type="match status" value="1"/>
</dbReference>
<dbReference type="Gene3D" id="1.10.10.10">
    <property type="entry name" value="Winged helix-like DNA-binding domain superfamily/Winged helix DNA-binding domain"/>
    <property type="match status" value="1"/>
</dbReference>
<dbReference type="GO" id="GO:0004527">
    <property type="term" value="F:exonuclease activity"/>
    <property type="evidence" value="ECO:0007669"/>
    <property type="project" value="UniProtKB-KW"/>
</dbReference>
<dbReference type="CDD" id="cd17920">
    <property type="entry name" value="DEXHc_RecQ"/>
    <property type="match status" value="1"/>
</dbReference>
<accession>A0A402A011</accession>
<keyword evidence="5" id="KW-0540">Nuclease</keyword>
<evidence type="ECO:0000256" key="7">
    <source>
        <dbReference type="ARBA" id="ARBA00023125"/>
    </source>
</evidence>
<keyword evidence="15" id="KW-1185">Reference proteome</keyword>
<dbReference type="Gene3D" id="3.30.420.10">
    <property type="entry name" value="Ribonuclease H-like superfamily/Ribonuclease H"/>
    <property type="match status" value="1"/>
</dbReference>
<keyword evidence="3" id="KW-0378">Hydrolase</keyword>
<dbReference type="CDD" id="cd06127">
    <property type="entry name" value="DEDDh"/>
    <property type="match status" value="1"/>
</dbReference>
<sequence length="1854" mass="206850">MGKLLQEKGSGKMINQQEQAIAAAQAVLQEKQEPQTSEALRKEVEKRLQRPYRSELFEKLLHSRPQLFTLDGSGRWQLRTPQLTLLGAGTADQESEQPAPRPQRALQRDSYVVFDLEATRQDASSPYNEIIQIAAERWQDGACQEKWMSYVRPRQEVQERIHQLTKISPEDLQTAPTIEEVLPRFLSFVGELPLIAHNGASYDGPLLQATCQRLQISLPDSFLVLDTLPLARTLLPTEEAHRVGTLAEKLCLDTSDAHKADADVAMLSQIVLYLQRIMQTESSGQAVYQLLQLAGDPWAQLLNPPEQDAPVAEILATFGASMTPLLDEPASSSGGSLDSAAVEAAYQRSEEIEVEGKRRSRRPAQVELSQLAAETMRSGGYAVVEAGTGTGKSMGYLLPAALSAHATGRPVAVSTFTRILQEQLVSKELPFIQQIVPQITFAQLQGRNNYLSLSRLAEELEDALGERVLPFQRAWMLATLVRFAATSVNGNLEELGVIPQALDSFLQSDGAVYQTLSSVRASLDDQPGQGVEQDFYRRARENADRANLVVVNHALLLRNSLSAQEIDQEEPPFASMVVCDEAHTLEEAATKALEKRVEERVLRRILHAIYQPGRGGLVNDCLRRLKMAPENETLQKIVQQVDKAQAALDSLGERLNTYVMSQTVIARAERERYGVHVRIDRGALSQPGGPALKTAEQATANALYELRIALAQLIEQITEVSSSEELAPRGQSEAKRHRRMLRLARSLQRDLRGILEHYQWFWRFEQSSNYVFIVELEKQSPDDEDERTAAATTQKSKRAQVVMSAVPINVGPLLWEQLWSRLDAAVCTSATLTVYSQGFDFFLRRVGLEPERISESGLAKSLVTHQLPHAFDYHNNALLLLPNNLPAPRDSELKYNFQAAVADLLRRFIPTFQGKTLGLFTANARRDFVYERIVDELAEQGYALYSQGHGSLRRLIDDFRSEESSSLLGTRSLWEGVDVPGKSLSYVFLEKLPYPSLGDPVEAARMSAVENAGGSSFTDYLLPKMITILKQGFGRLIRSADDRGAIILLDKRLRNSLYRHEVLASLPDPTLSYASDIELFQEIADWMELQIDPADLPAPSVPDVQRILSEQALESPYIALEDFEVVARPRLLAVQKAIWNQDNFRSGQEEIIRDVLAGKDVLTLLPTGAGKSRTYQLPALIRPGLTLVISPLIALIRDQVEKLREVPGLTCVASLVSGMDAASQEEVLQAAVAGKIKLLYVSPERLRDPRFQAYLPQIPLVELVVDEAHCISTWGHDFRPDFLGIINHLPPRATGYPVHALTATATKQVQSEIIEGLQMGSTGHELVTHTGDFARDNLIFRIYTVDKASERDTFAINIVHQLVNNREKGGAGIVYTATRKSAMQLARLLRDQNIAAQAYHGGLETAERHQIQERFMQGELDVVVATSAFGMGVDKAEIRFVLHYDHPASLEAYAQEAGRAGRDGKEAYAIMIFNRQSERTANFIATQSLLDRKTIKKYRSALLSYTEEESPILQLTDGTLLCNPDLLAGLAGLNLTQARVLLYAFEEEGLLTRGSDCTTEATILLTQPVEQVLAQLPDPIERARVQTFLLAIKAEPERQVTYRVNEMYEQSGIDPRLIDPLLVKLASQELLLYRAYNRGITFQVSERIQSERELQAIENRFGKRYAQFRERLDTMVAYIKLKRDQNRCRSAELINYLTGQEDTPTCGKCDLCSPTDTDLPWDPASRLAGEQLSIDARLSVLSAVRDHNGIFGRNKIERILLGKGFMRFGDRNDSLSAAARASEHYEELKDKGISQDYLRLIVDALIEGGYLQSITKKWRSEDKTYLALAITQRGKDALAGGIGLPVIEKKVEVK</sequence>
<proteinExistence type="inferred from homology"/>
<dbReference type="Pfam" id="PF00271">
    <property type="entry name" value="Helicase_C"/>
    <property type="match status" value="1"/>
</dbReference>
<dbReference type="Pfam" id="PF13307">
    <property type="entry name" value="Helicase_C_2"/>
    <property type="match status" value="1"/>
</dbReference>
<dbReference type="PROSITE" id="PS51193">
    <property type="entry name" value="HELICASE_ATP_BIND_2"/>
    <property type="match status" value="1"/>
</dbReference>
<feature type="domain" description="Helicase C-terminal" evidence="13">
    <location>
        <begin position="1357"/>
        <end position="1506"/>
    </location>
</feature>
<evidence type="ECO:0000256" key="4">
    <source>
        <dbReference type="ARBA" id="ARBA00022806"/>
    </source>
</evidence>
<evidence type="ECO:0000256" key="9">
    <source>
        <dbReference type="ARBA" id="ARBA00034617"/>
    </source>
</evidence>
<name>A0A402A011_9CHLR</name>
<dbReference type="InterPro" id="IPR013520">
    <property type="entry name" value="Ribonucl_H"/>
</dbReference>
<keyword evidence="5" id="KW-0269">Exonuclease</keyword>
<protein>
    <recommendedName>
        <fullName evidence="10">DNA 3'-5' helicase</fullName>
        <ecNumber evidence="10">5.6.2.4</ecNumber>
    </recommendedName>
</protein>
<dbReference type="SMART" id="SM00491">
    <property type="entry name" value="HELICc2"/>
    <property type="match status" value="1"/>
</dbReference>
<dbReference type="InterPro" id="IPR014001">
    <property type="entry name" value="Helicase_ATP-bd"/>
</dbReference>
<dbReference type="InterPro" id="IPR006555">
    <property type="entry name" value="ATP-dep_Helicase_C"/>
</dbReference>
<dbReference type="InterPro" id="IPR036388">
    <property type="entry name" value="WH-like_DNA-bd_sf"/>
</dbReference>
<dbReference type="RefSeq" id="WP_126580101.1">
    <property type="nucleotide sequence ID" value="NZ_BIFR01000001.1"/>
</dbReference>
<keyword evidence="8" id="KW-0413">Isomerase</keyword>
<keyword evidence="2" id="KW-0547">Nucleotide-binding</keyword>
<evidence type="ECO:0000256" key="6">
    <source>
        <dbReference type="ARBA" id="ARBA00022840"/>
    </source>
</evidence>
<evidence type="ECO:0000256" key="2">
    <source>
        <dbReference type="ARBA" id="ARBA00022741"/>
    </source>
</evidence>
<dbReference type="InterPro" id="IPR011545">
    <property type="entry name" value="DEAD/DEAH_box_helicase_dom"/>
</dbReference>
<comment type="caution">
    <text evidence="14">The sequence shown here is derived from an EMBL/GenBank/DDBJ whole genome shotgun (WGS) entry which is preliminary data.</text>
</comment>
<gene>
    <name evidence="14" type="ORF">KTT_23460</name>
</gene>
<evidence type="ECO:0000256" key="8">
    <source>
        <dbReference type="ARBA" id="ARBA00023235"/>
    </source>
</evidence>
<dbReference type="Pfam" id="PF00929">
    <property type="entry name" value="RNase_T"/>
    <property type="match status" value="1"/>
</dbReference>
<comment type="similarity">
    <text evidence="1">Belongs to the helicase family. RecQ subfamily.</text>
</comment>
<evidence type="ECO:0000313" key="14">
    <source>
        <dbReference type="EMBL" id="GCE12487.1"/>
    </source>
</evidence>
<dbReference type="Gene3D" id="3.40.50.300">
    <property type="entry name" value="P-loop containing nucleotide triphosphate hydrolases"/>
    <property type="match status" value="4"/>
</dbReference>
<dbReference type="InterPro" id="IPR027417">
    <property type="entry name" value="P-loop_NTPase"/>
</dbReference>
<dbReference type="GO" id="GO:0005524">
    <property type="term" value="F:ATP binding"/>
    <property type="evidence" value="ECO:0007669"/>
    <property type="project" value="UniProtKB-KW"/>
</dbReference>
<dbReference type="PANTHER" id="PTHR13710">
    <property type="entry name" value="DNA HELICASE RECQ FAMILY MEMBER"/>
    <property type="match status" value="1"/>
</dbReference>
<dbReference type="NCBIfam" id="TIGR00614">
    <property type="entry name" value="recQ_fam"/>
    <property type="match status" value="1"/>
</dbReference>
<dbReference type="GO" id="GO:0009378">
    <property type="term" value="F:four-way junction helicase activity"/>
    <property type="evidence" value="ECO:0007669"/>
    <property type="project" value="TreeGrafter"/>
</dbReference>
<keyword evidence="6" id="KW-0067">ATP-binding</keyword>
<dbReference type="FunFam" id="3.30.420.10:FF:000045">
    <property type="entry name" value="3'-5' exonuclease DinG"/>
    <property type="match status" value="1"/>
</dbReference>
<dbReference type="SUPFAM" id="SSF52540">
    <property type="entry name" value="P-loop containing nucleoside triphosphate hydrolases"/>
    <property type="match status" value="3"/>
</dbReference>
<dbReference type="GO" id="GO:0003677">
    <property type="term" value="F:DNA binding"/>
    <property type="evidence" value="ECO:0007669"/>
    <property type="project" value="UniProtKB-KW"/>
</dbReference>
<dbReference type="PROSITE" id="PS51192">
    <property type="entry name" value="HELICASE_ATP_BIND_1"/>
    <property type="match status" value="1"/>
</dbReference>
<evidence type="ECO:0000259" key="12">
    <source>
        <dbReference type="PROSITE" id="PS51193"/>
    </source>
</evidence>
<dbReference type="Proteomes" id="UP000287352">
    <property type="component" value="Unassembled WGS sequence"/>
</dbReference>
<evidence type="ECO:0000256" key="5">
    <source>
        <dbReference type="ARBA" id="ARBA00022839"/>
    </source>
</evidence>
<dbReference type="OrthoDB" id="9763310at2"/>
<dbReference type="GO" id="GO:0043138">
    <property type="term" value="F:3'-5' DNA helicase activity"/>
    <property type="evidence" value="ECO:0007669"/>
    <property type="project" value="UniProtKB-EC"/>
</dbReference>
<dbReference type="SMART" id="SM00487">
    <property type="entry name" value="DEXDc"/>
    <property type="match status" value="1"/>
</dbReference>
<dbReference type="GO" id="GO:0016818">
    <property type="term" value="F:hydrolase activity, acting on acid anhydrides, in phosphorus-containing anhydrides"/>
    <property type="evidence" value="ECO:0007669"/>
    <property type="project" value="InterPro"/>
</dbReference>
<keyword evidence="4" id="KW-0347">Helicase</keyword>
<comment type="catalytic activity">
    <reaction evidence="9">
        <text>Couples ATP hydrolysis with the unwinding of duplex DNA by translocating in the 3'-5' direction.</text>
        <dbReference type="EC" id="5.6.2.4"/>
    </reaction>
</comment>
<dbReference type="SMART" id="SM00479">
    <property type="entry name" value="EXOIII"/>
    <property type="match status" value="1"/>
</dbReference>
<dbReference type="GO" id="GO:0006281">
    <property type="term" value="P:DNA repair"/>
    <property type="evidence" value="ECO:0007669"/>
    <property type="project" value="TreeGrafter"/>
</dbReference>
<reference evidence="15" key="1">
    <citation type="submission" date="2018-12" db="EMBL/GenBank/DDBJ databases">
        <title>Tengunoibacter tsumagoiensis gen. nov., sp. nov., Dictyobacter kobayashii sp. nov., D. alpinus sp. nov., and D. joshuensis sp. nov. and description of Dictyobacteraceae fam. nov. within the order Ktedonobacterales isolated from Tengu-no-mugimeshi.</title>
        <authorList>
            <person name="Wang C.M."/>
            <person name="Zheng Y."/>
            <person name="Sakai Y."/>
            <person name="Toyoda A."/>
            <person name="Minakuchi Y."/>
            <person name="Abe K."/>
            <person name="Yokota A."/>
            <person name="Yabe S."/>
        </authorList>
    </citation>
    <scope>NUCLEOTIDE SEQUENCE [LARGE SCALE GENOMIC DNA]</scope>
    <source>
        <strain evidence="15">Uno3</strain>
    </source>
</reference>
<dbReference type="InterPro" id="IPR036397">
    <property type="entry name" value="RNaseH_sf"/>
</dbReference>
<dbReference type="InterPro" id="IPR001650">
    <property type="entry name" value="Helicase_C-like"/>
</dbReference>
<dbReference type="InterPro" id="IPR004589">
    <property type="entry name" value="DNA_helicase_ATP-dep_RecQ"/>
</dbReference>
<evidence type="ECO:0000256" key="3">
    <source>
        <dbReference type="ARBA" id="ARBA00022801"/>
    </source>
</evidence>
<dbReference type="EC" id="5.6.2.4" evidence="10"/>
<feature type="domain" description="Helicase ATP-binding" evidence="11">
    <location>
        <begin position="1152"/>
        <end position="1323"/>
    </location>
</feature>
<dbReference type="GO" id="GO:0006310">
    <property type="term" value="P:DNA recombination"/>
    <property type="evidence" value="ECO:0007669"/>
    <property type="project" value="InterPro"/>
</dbReference>
<feature type="domain" description="Helicase ATP-binding" evidence="12">
    <location>
        <begin position="351"/>
        <end position="634"/>
    </location>
</feature>
<dbReference type="GO" id="GO:0005694">
    <property type="term" value="C:chromosome"/>
    <property type="evidence" value="ECO:0007669"/>
    <property type="project" value="TreeGrafter"/>
</dbReference>
<evidence type="ECO:0000256" key="10">
    <source>
        <dbReference type="ARBA" id="ARBA00034808"/>
    </source>
</evidence>
<dbReference type="InterPro" id="IPR012337">
    <property type="entry name" value="RNaseH-like_sf"/>
</dbReference>
<keyword evidence="7" id="KW-0238">DNA-binding</keyword>
<dbReference type="Pfam" id="PF00270">
    <property type="entry name" value="DEAD"/>
    <property type="match status" value="1"/>
</dbReference>
<evidence type="ECO:0000259" key="11">
    <source>
        <dbReference type="PROSITE" id="PS51192"/>
    </source>
</evidence>
<dbReference type="EMBL" id="BIFR01000001">
    <property type="protein sequence ID" value="GCE12487.1"/>
    <property type="molecule type" value="Genomic_DNA"/>
</dbReference>
<dbReference type="PANTHER" id="PTHR13710:SF105">
    <property type="entry name" value="ATP-DEPENDENT DNA HELICASE Q1"/>
    <property type="match status" value="1"/>
</dbReference>
<dbReference type="PROSITE" id="PS51194">
    <property type="entry name" value="HELICASE_CTER"/>
    <property type="match status" value="1"/>
</dbReference>
<dbReference type="SUPFAM" id="SSF53098">
    <property type="entry name" value="Ribonuclease H-like"/>
    <property type="match status" value="1"/>
</dbReference>
<evidence type="ECO:0000259" key="13">
    <source>
        <dbReference type="PROSITE" id="PS51194"/>
    </source>
</evidence>